<gene>
    <name evidence="1" type="ORF">BJ138DRAFT_1086103</name>
</gene>
<proteinExistence type="predicted"/>
<comment type="caution">
    <text evidence="1">The sequence shown here is derived from an EMBL/GenBank/DDBJ whole genome shotgun (WGS) entry which is preliminary data.</text>
</comment>
<name>A0ACB8AEN0_9AGAM</name>
<protein>
    <submittedName>
        <fullName evidence="1">Uncharacterized protein</fullName>
    </submittedName>
</protein>
<keyword evidence="2" id="KW-1185">Reference proteome</keyword>
<accession>A0ACB8AEN0</accession>
<dbReference type="EMBL" id="MU267687">
    <property type="protein sequence ID" value="KAH7911158.1"/>
    <property type="molecule type" value="Genomic_DNA"/>
</dbReference>
<dbReference type="Proteomes" id="UP000790377">
    <property type="component" value="Unassembled WGS sequence"/>
</dbReference>
<evidence type="ECO:0000313" key="1">
    <source>
        <dbReference type="EMBL" id="KAH7911158.1"/>
    </source>
</evidence>
<evidence type="ECO:0000313" key="2">
    <source>
        <dbReference type="Proteomes" id="UP000790377"/>
    </source>
</evidence>
<reference evidence="1" key="1">
    <citation type="journal article" date="2021" name="New Phytol.">
        <title>Evolutionary innovations through gain and loss of genes in the ectomycorrhizal Boletales.</title>
        <authorList>
            <person name="Wu G."/>
            <person name="Miyauchi S."/>
            <person name="Morin E."/>
            <person name="Kuo A."/>
            <person name="Drula E."/>
            <person name="Varga T."/>
            <person name="Kohler A."/>
            <person name="Feng B."/>
            <person name="Cao Y."/>
            <person name="Lipzen A."/>
            <person name="Daum C."/>
            <person name="Hundley H."/>
            <person name="Pangilinan J."/>
            <person name="Johnson J."/>
            <person name="Barry K."/>
            <person name="LaButti K."/>
            <person name="Ng V."/>
            <person name="Ahrendt S."/>
            <person name="Min B."/>
            <person name="Choi I.G."/>
            <person name="Park H."/>
            <person name="Plett J.M."/>
            <person name="Magnuson J."/>
            <person name="Spatafora J.W."/>
            <person name="Nagy L.G."/>
            <person name="Henrissat B."/>
            <person name="Grigoriev I.V."/>
            <person name="Yang Z.L."/>
            <person name="Xu J."/>
            <person name="Martin F.M."/>
        </authorList>
    </citation>
    <scope>NUCLEOTIDE SEQUENCE</scope>
    <source>
        <strain evidence="1">ATCC 28755</strain>
    </source>
</reference>
<sequence length="692" mass="75095">MKVVRRRDPSIVSIFDQFSHVCVYHHNGDKWEKQGYEGSMFLYERDSYPPYGFYILNRVGMDDYIQRLYPEDSIGAHGSYLMMRSYPDFTSRRLAALPPPTSSSKFAREYAISDTLSDPEKGRSQTVGLWCYSTDARESMTDVLLRLHSYIKKGLPYPDEFRYGPERPPPPNFRSSSRASDRAHVRSSSSASNSSFHSISESEEDARNEQRNARNTTSSSYTPSTRPSNTSISELDQLFAKLGHTAAPVSPPKGSEKTTAELFAGLCGTPSAGAPPARGLALLDTIFASATPPPNHPSESSPQSKSSVTPTHTAVQSAAYMQSSNILSPKPTTSTLPQVLNQEVIFGLMGLPPSRASSVSSNSNSHSRYPYEGDNEASDDGYSVSSTVLDADVELNSELQAAGSSSGIPLLAIDGEEGGEFYIEGEGRIHGDVTPRPALRGFGSDMTVVNQRLSSSSNSSSSLHVPNAANMKTPTATSVATFNSSNTTTTSLTVNGNSTDSAPAQRTLVPFTTDSDLWPYPRAPLLESDDSSDVVELDFADTSALSDPNAFLERERRKGDKKGRKQKNGRKGMSKEEIARERDEIERSWDVPENMRMSSPPPPSLPAPPQVPNGKSNPVRNGGAHSASQSLSSASIDPAAARNSLVASLASNAGENLGKMSRNDFVREVLTLIHTDKQFVDTLWRNYSGQGN</sequence>
<organism evidence="1 2">
    <name type="scientific">Hygrophoropsis aurantiaca</name>
    <dbReference type="NCBI Taxonomy" id="72124"/>
    <lineage>
        <taxon>Eukaryota</taxon>
        <taxon>Fungi</taxon>
        <taxon>Dikarya</taxon>
        <taxon>Basidiomycota</taxon>
        <taxon>Agaricomycotina</taxon>
        <taxon>Agaricomycetes</taxon>
        <taxon>Agaricomycetidae</taxon>
        <taxon>Boletales</taxon>
        <taxon>Coniophorineae</taxon>
        <taxon>Hygrophoropsidaceae</taxon>
        <taxon>Hygrophoropsis</taxon>
    </lineage>
</organism>